<dbReference type="Pfam" id="PF01535">
    <property type="entry name" value="PPR"/>
    <property type="match status" value="4"/>
</dbReference>
<dbReference type="Proteomes" id="UP000813463">
    <property type="component" value="Chromosome 5"/>
</dbReference>
<dbReference type="SUPFAM" id="SSF48452">
    <property type="entry name" value="TPR-like"/>
    <property type="match status" value="2"/>
</dbReference>
<proteinExistence type="inferred from homology"/>
<dbReference type="PANTHER" id="PTHR45717">
    <property type="entry name" value="OS12G0527900 PROTEIN"/>
    <property type="match status" value="1"/>
</dbReference>
<keyword evidence="2" id="KW-0677">Repeat</keyword>
<dbReference type="PROSITE" id="PS51375">
    <property type="entry name" value="PPR"/>
    <property type="match status" value="2"/>
</dbReference>
<dbReference type="GO" id="GO:0005739">
    <property type="term" value="C:mitochondrion"/>
    <property type="evidence" value="ECO:0000318"/>
    <property type="project" value="GO_Central"/>
</dbReference>
<dbReference type="InterPro" id="IPR011990">
    <property type="entry name" value="TPR-like_helical_dom_sf"/>
</dbReference>
<dbReference type="Gene3D" id="1.25.40.10">
    <property type="entry name" value="Tetratricopeptide repeat domain"/>
    <property type="match status" value="3"/>
</dbReference>
<feature type="repeat" description="PPR" evidence="3">
    <location>
        <begin position="152"/>
        <end position="186"/>
    </location>
</feature>
<reference evidence="4" key="1">
    <citation type="journal article" date="2021" name="Nat. Commun.">
        <title>Genomic analyses provide insights into spinach domestication and the genetic basis of agronomic traits.</title>
        <authorList>
            <person name="Cai X."/>
            <person name="Sun X."/>
            <person name="Xu C."/>
            <person name="Sun H."/>
            <person name="Wang X."/>
            <person name="Ge C."/>
            <person name="Zhang Z."/>
            <person name="Wang Q."/>
            <person name="Fei Z."/>
            <person name="Jiao C."/>
            <person name="Wang Q."/>
        </authorList>
    </citation>
    <scope>NUCLEOTIDE SEQUENCE [LARGE SCALE GENOMIC DNA]</scope>
    <source>
        <strain evidence="4">cv. Varoflay</strain>
    </source>
</reference>
<dbReference type="GeneID" id="110776847"/>
<evidence type="ECO:0000313" key="5">
    <source>
        <dbReference type="RefSeq" id="XP_021837101.2"/>
    </source>
</evidence>
<dbReference type="GO" id="GO:0003729">
    <property type="term" value="F:mRNA binding"/>
    <property type="evidence" value="ECO:0007669"/>
    <property type="project" value="UniProtKB-ARBA"/>
</dbReference>
<organism evidence="4 5">
    <name type="scientific">Spinacia oleracea</name>
    <name type="common">Spinach</name>
    <dbReference type="NCBI Taxonomy" id="3562"/>
    <lineage>
        <taxon>Eukaryota</taxon>
        <taxon>Viridiplantae</taxon>
        <taxon>Streptophyta</taxon>
        <taxon>Embryophyta</taxon>
        <taxon>Tracheophyta</taxon>
        <taxon>Spermatophyta</taxon>
        <taxon>Magnoliopsida</taxon>
        <taxon>eudicotyledons</taxon>
        <taxon>Gunneridae</taxon>
        <taxon>Pentapetalae</taxon>
        <taxon>Caryophyllales</taxon>
        <taxon>Chenopodiaceae</taxon>
        <taxon>Chenopodioideae</taxon>
        <taxon>Anserineae</taxon>
        <taxon>Spinacia</taxon>
    </lineage>
</organism>
<comment type="similarity">
    <text evidence="1">Belongs to the PPR family. P subfamily.</text>
</comment>
<dbReference type="NCBIfam" id="TIGR00756">
    <property type="entry name" value="PPR"/>
    <property type="match status" value="1"/>
</dbReference>
<feature type="repeat" description="PPR" evidence="3">
    <location>
        <begin position="187"/>
        <end position="221"/>
    </location>
</feature>
<accession>A0A9R0JJJ3</accession>
<reference evidence="5" key="2">
    <citation type="submission" date="2025-08" db="UniProtKB">
        <authorList>
            <consortium name="RefSeq"/>
        </authorList>
    </citation>
    <scope>IDENTIFICATION</scope>
    <source>
        <tissue evidence="5">Leaf</tissue>
    </source>
</reference>
<name>A0A9R0JJJ3_SPIOL</name>
<dbReference type="RefSeq" id="XP_021837101.2">
    <property type="nucleotide sequence ID" value="XM_021981409.2"/>
</dbReference>
<dbReference type="InterPro" id="IPR002885">
    <property type="entry name" value="PPR_rpt"/>
</dbReference>
<dbReference type="KEGG" id="soe:110776847"/>
<keyword evidence="4" id="KW-1185">Reference proteome</keyword>
<evidence type="ECO:0000256" key="2">
    <source>
        <dbReference type="ARBA" id="ARBA00022737"/>
    </source>
</evidence>
<protein>
    <submittedName>
        <fullName evidence="5">Pentatricopeptide repeat-containing protein At1g02370, mitochondrial-like</fullName>
    </submittedName>
</protein>
<evidence type="ECO:0000313" key="4">
    <source>
        <dbReference type="Proteomes" id="UP000813463"/>
    </source>
</evidence>
<evidence type="ECO:0000256" key="3">
    <source>
        <dbReference type="PROSITE-ProRule" id="PRU00708"/>
    </source>
</evidence>
<sequence length="514" mass="59644">MFQIQSLKHKMNLIRVTIRLIAGESQLLRRLSTATPLVPYENPSESRRIIDKQLLRKQIWAVVNTGEKVSAVLYRILHNGEHVKRTDLLSCLKDLRKSGHYHQCLEILDWMNKGKFGNSDTDYALRINIIGKVKEISDVENYFDSIPSEAKNKYTYGALLSCYCTKMMTDKALALFEKMDELKYTSNDLAFSNLMSLYMKTGTPEKVTSLVEEMKKRNIPLHNHIYYIWIQSHRYLNNLEGVERVMQEVEEQNSVKEDWQIYSNLAAVYIEAGQSEKANVALKKVEELFDKPKKADRKAYHILISMYASIGDSESVYQVWQKLKSKFSVCPNMSYLIMLRALSTLDDIEGLKKLLEEWELSCISYDDRLPAVLIGAFLRNEMVEEAKKLLQKAEEMAELKVRIAHIIFLNYYLEKHQLASALKHMEAALAGKWKPLSEKLDPFFEHFKEKKDVKGAEELCRKIEEVQPLDSRTYSWLLQIYAVAGQTAPKMRQRMEESGVDISTEHEELLQKIC</sequence>
<dbReference type="AlphaFoldDB" id="A0A9R0JJJ3"/>
<gene>
    <name evidence="5" type="primary">LOC110776847</name>
</gene>
<dbReference type="PANTHER" id="PTHR45717:SF8">
    <property type="entry name" value="OS01G0301000 PROTEIN"/>
    <property type="match status" value="1"/>
</dbReference>
<evidence type="ECO:0000256" key="1">
    <source>
        <dbReference type="ARBA" id="ARBA00007626"/>
    </source>
</evidence>